<dbReference type="InterPro" id="IPR041440">
    <property type="entry name" value="HypF_C"/>
</dbReference>
<dbReference type="PANTHER" id="PTHR42959">
    <property type="entry name" value="CARBAMOYLTRANSFERASE"/>
    <property type="match status" value="1"/>
</dbReference>
<dbReference type="InterPro" id="IPR055128">
    <property type="entry name" value="HypF_C_2"/>
</dbReference>
<dbReference type="Gene3D" id="3.30.420.40">
    <property type="match status" value="1"/>
</dbReference>
<reference evidence="4 5" key="1">
    <citation type="submission" date="2017-09" db="EMBL/GenBank/DDBJ databases">
        <title>Depth-based differentiation of microbial function through sediment-hosted aquifers and enrichment of novel symbionts in the deep terrestrial subsurface.</title>
        <authorList>
            <person name="Probst A.J."/>
            <person name="Ladd B."/>
            <person name="Jarett J.K."/>
            <person name="Geller-Mcgrath D.E."/>
            <person name="Sieber C.M."/>
            <person name="Emerson J.B."/>
            <person name="Anantharaman K."/>
            <person name="Thomas B.C."/>
            <person name="Malmstrom R."/>
            <person name="Stieglmeier M."/>
            <person name="Klingl A."/>
            <person name="Woyke T."/>
            <person name="Ryan C.M."/>
            <person name="Banfield J.F."/>
        </authorList>
    </citation>
    <scope>NUCLEOTIDE SEQUENCE [LARGE SCALE GENOMIC DNA]</scope>
    <source>
        <strain evidence="4">CG23_combo_of_CG06-09_8_20_14_all_41_10</strain>
    </source>
</reference>
<dbReference type="GO" id="GO:0008270">
    <property type="term" value="F:zinc ion binding"/>
    <property type="evidence" value="ECO:0007669"/>
    <property type="project" value="TreeGrafter"/>
</dbReference>
<feature type="domain" description="Carbamoyltransferase Kae1-like" evidence="3">
    <location>
        <begin position="118"/>
        <end position="350"/>
    </location>
</feature>
<dbReference type="GO" id="GO:0016743">
    <property type="term" value="F:carboxyl- or carbamoyltransferase activity"/>
    <property type="evidence" value="ECO:0007669"/>
    <property type="project" value="TreeGrafter"/>
</dbReference>
<evidence type="ECO:0000313" key="5">
    <source>
        <dbReference type="Proteomes" id="UP000231292"/>
    </source>
</evidence>
<dbReference type="GO" id="GO:0051604">
    <property type="term" value="P:protein maturation"/>
    <property type="evidence" value="ECO:0007669"/>
    <property type="project" value="TreeGrafter"/>
</dbReference>
<dbReference type="Pfam" id="PF17788">
    <property type="entry name" value="HypF_C"/>
    <property type="match status" value="1"/>
</dbReference>
<dbReference type="EMBL" id="PCRK01000096">
    <property type="protein sequence ID" value="PIP19235.1"/>
    <property type="molecule type" value="Genomic_DNA"/>
</dbReference>
<organism evidence="4 5">
    <name type="scientific">Candidatus Sherwoodlollariibacterium unditelluris</name>
    <dbReference type="NCBI Taxonomy" id="1974757"/>
    <lineage>
        <taxon>Bacteria</taxon>
        <taxon>Pseudomonadati</taxon>
        <taxon>Candidatus Omnitrophota</taxon>
        <taxon>Candidatus Sherwoodlollariibacterium</taxon>
    </lineage>
</organism>
<feature type="domain" description="HypF Kae1-like" evidence="2">
    <location>
        <begin position="20"/>
        <end position="108"/>
    </location>
</feature>
<protein>
    <submittedName>
        <fullName evidence="4">Uncharacterized protein</fullName>
    </submittedName>
</protein>
<dbReference type="Gene3D" id="3.30.420.360">
    <property type="match status" value="1"/>
</dbReference>
<dbReference type="PANTHER" id="PTHR42959:SF1">
    <property type="entry name" value="CARBAMOYLTRANSFERASE HYPF"/>
    <property type="match status" value="1"/>
</dbReference>
<accession>A0A2G9YJ32</accession>
<evidence type="ECO:0000256" key="1">
    <source>
        <dbReference type="ARBA" id="ARBA00008097"/>
    </source>
</evidence>
<name>A0A2G9YJ32_9BACT</name>
<evidence type="ECO:0000259" key="2">
    <source>
        <dbReference type="Pfam" id="PF17788"/>
    </source>
</evidence>
<gene>
    <name evidence="4" type="ORF">COX41_03915</name>
</gene>
<comment type="caution">
    <text evidence="4">The sequence shown here is derived from an EMBL/GenBank/DDBJ whole genome shotgun (WGS) entry which is preliminary data.</text>
</comment>
<sequence>MIKLSPKLRDKIIELNFKIKKPVLALGPEVKNTVCFARGNLAFISRVHADLSNPIGLLDFEQDAAYFLKKKPKVIACDLHPDYQSSKYIASALGIQHHHAHIASCMAENGLKNRKVIGVAFDGTGLGSDGTLWGGEFLACDYRNYKRLAHLKEIPLVGGERAILEPWRLVAAWFNFSPKLDKGGLLKKIFSAGINSPLDSSMGRLFDAAGSLILGRRKANFEAELAMELEKKAREYGGKGTEYGFEIKKENGIYIIDPLKMFKQIVLDLRHKEQKEKLAFRFHLTAANMIKKICAALRKETGINITALSGGVFQNKLLLKLSLDLLYKEGFNVLTHRKLSCNDSGISLGQAVIAGARINSRK</sequence>
<comment type="similarity">
    <text evidence="1">Belongs to the carbamoyltransferase HypF family.</text>
</comment>
<evidence type="ECO:0000259" key="3">
    <source>
        <dbReference type="Pfam" id="PF22521"/>
    </source>
</evidence>
<proteinExistence type="inferred from homology"/>
<evidence type="ECO:0000313" key="4">
    <source>
        <dbReference type="EMBL" id="PIP19235.1"/>
    </source>
</evidence>
<dbReference type="Pfam" id="PF22521">
    <property type="entry name" value="HypF_C_2"/>
    <property type="match status" value="1"/>
</dbReference>
<dbReference type="InterPro" id="IPR051060">
    <property type="entry name" value="Carbamoyltrans_HypF-like"/>
</dbReference>
<dbReference type="AlphaFoldDB" id="A0A2G9YJ32"/>
<dbReference type="Proteomes" id="UP000231292">
    <property type="component" value="Unassembled WGS sequence"/>
</dbReference>